<dbReference type="PROSITE" id="PS00139">
    <property type="entry name" value="THIOL_PROTEASE_CYS"/>
    <property type="match status" value="1"/>
</dbReference>
<evidence type="ECO:0000256" key="2">
    <source>
        <dbReference type="ARBA" id="ARBA00023157"/>
    </source>
</evidence>
<keyword evidence="5" id="KW-0378">Hydrolase</keyword>
<dbReference type="InterPro" id="IPR000668">
    <property type="entry name" value="Peptidase_C1A_C"/>
</dbReference>
<dbReference type="PRINTS" id="PR00705">
    <property type="entry name" value="PAPAIN"/>
</dbReference>
<keyword evidence="3" id="KW-1133">Transmembrane helix</keyword>
<sequence>MELSRFVLKTPRPSFTILRGDSKSVEAYYQTTNPSISSVDVLEKELPEFFDGRKKWNGLLSPVMNQGNCGACWSFSSTSSMADRFAIFSEGKIKFIPSPTKPIVCDYHPTVADLQSQQKIRQLNEKFSKDGACHGNSLPESFEYLYVYGTTTLNCFPYTFANYTNKEQLPFCVDLLGKNLDHCPSGMPMKIFRVKIPYFVQRKLRKDTTDRDLMADIYMRGPISCGYVVYKDFMFPKQFPDSWKEGVYKHIQNPETQEIMGGHAVVLVGWGNSPKGVPYWIIRNSWGADWGDNGYFLMARNCPYSQLETNNMACIPDIPGLNLPEELQEKYLNSPFHKALRNTFPLHDSGFPMSIVNGMTKEQQSWLRPLVPKGSLPDIKTFVAAKMDNPMEIAGAEEAPREHFQFFHETKEETPSWLLFALLLLVFGTVFFLLKRS</sequence>
<reference evidence="5" key="1">
    <citation type="submission" date="2023-07" db="EMBL/GenBank/DDBJ databases">
        <authorList>
            <person name="Xia Y."/>
        </authorList>
    </citation>
    <scope>NUCLEOTIDE SEQUENCE</scope>
    <source>
        <strain evidence="5">F</strain>
    </source>
</reference>
<dbReference type="Pfam" id="PF00112">
    <property type="entry name" value="Peptidase_C1"/>
    <property type="match status" value="1"/>
</dbReference>
<proteinExistence type="inferred from homology"/>
<organism evidence="5">
    <name type="scientific">Marseillevirus sp</name>
    <dbReference type="NCBI Taxonomy" id="2809551"/>
    <lineage>
        <taxon>Viruses</taxon>
        <taxon>Varidnaviria</taxon>
        <taxon>Bamfordvirae</taxon>
        <taxon>Nucleocytoviricota</taxon>
        <taxon>Megaviricetes</taxon>
        <taxon>Pimascovirales</taxon>
        <taxon>Pimascovirales incertae sedis</taxon>
        <taxon>Marseilleviridae</taxon>
        <taxon>Marseillevirus</taxon>
    </lineage>
</organism>
<evidence type="ECO:0000313" key="5">
    <source>
        <dbReference type="EMBL" id="WNL49797.1"/>
    </source>
</evidence>
<accession>A0AA96ERN7</accession>
<keyword evidence="5" id="KW-0645">Protease</keyword>
<evidence type="ECO:0000256" key="3">
    <source>
        <dbReference type="SAM" id="Phobius"/>
    </source>
</evidence>
<dbReference type="InterPro" id="IPR038765">
    <property type="entry name" value="Papain-like_cys_pep_sf"/>
</dbReference>
<dbReference type="InterPro" id="IPR025661">
    <property type="entry name" value="Pept_asp_AS"/>
</dbReference>
<dbReference type="InterPro" id="IPR000169">
    <property type="entry name" value="Pept_cys_AS"/>
</dbReference>
<dbReference type="InterPro" id="IPR025660">
    <property type="entry name" value="Pept_his_AS"/>
</dbReference>
<protein>
    <submittedName>
        <fullName evidence="5">Papain like cysteine protease</fullName>
    </submittedName>
</protein>
<evidence type="ECO:0000256" key="1">
    <source>
        <dbReference type="ARBA" id="ARBA00008455"/>
    </source>
</evidence>
<gene>
    <name evidence="5" type="ORF">MarFTMF_281</name>
</gene>
<dbReference type="GO" id="GO:0006508">
    <property type="term" value="P:proteolysis"/>
    <property type="evidence" value="ECO:0007669"/>
    <property type="project" value="UniProtKB-KW"/>
</dbReference>
<dbReference type="PANTHER" id="PTHR12411">
    <property type="entry name" value="CYSTEINE PROTEASE FAMILY C1-RELATED"/>
    <property type="match status" value="1"/>
</dbReference>
<feature type="domain" description="Peptidase C1A papain C-terminal" evidence="4">
    <location>
        <begin position="46"/>
        <end position="317"/>
    </location>
</feature>
<evidence type="ECO:0000259" key="4">
    <source>
        <dbReference type="SMART" id="SM00645"/>
    </source>
</evidence>
<keyword evidence="3" id="KW-0812">Transmembrane</keyword>
<name>A0AA96ERN7_9VIRU</name>
<dbReference type="EMBL" id="OR343188">
    <property type="protein sequence ID" value="WNL49797.1"/>
    <property type="molecule type" value="Genomic_DNA"/>
</dbReference>
<comment type="similarity">
    <text evidence="1">Belongs to the peptidase C1 family.</text>
</comment>
<dbReference type="SUPFAM" id="SSF54001">
    <property type="entry name" value="Cysteine proteinases"/>
    <property type="match status" value="1"/>
</dbReference>
<dbReference type="Gene3D" id="3.90.70.10">
    <property type="entry name" value="Cysteine proteinases"/>
    <property type="match status" value="1"/>
</dbReference>
<keyword evidence="2" id="KW-1015">Disulfide bond</keyword>
<dbReference type="SMART" id="SM00645">
    <property type="entry name" value="Pept_C1"/>
    <property type="match status" value="1"/>
</dbReference>
<dbReference type="InterPro" id="IPR013128">
    <property type="entry name" value="Peptidase_C1A"/>
</dbReference>
<dbReference type="PROSITE" id="PS00639">
    <property type="entry name" value="THIOL_PROTEASE_HIS"/>
    <property type="match status" value="1"/>
</dbReference>
<dbReference type="PROSITE" id="PS00640">
    <property type="entry name" value="THIOL_PROTEASE_ASN"/>
    <property type="match status" value="1"/>
</dbReference>
<dbReference type="GO" id="GO:0008234">
    <property type="term" value="F:cysteine-type peptidase activity"/>
    <property type="evidence" value="ECO:0007669"/>
    <property type="project" value="InterPro"/>
</dbReference>
<feature type="transmembrane region" description="Helical" evidence="3">
    <location>
        <begin position="417"/>
        <end position="434"/>
    </location>
</feature>
<keyword evidence="3" id="KW-0472">Membrane</keyword>